<dbReference type="EMBL" id="CAXDID020000086">
    <property type="protein sequence ID" value="CAL6020715.1"/>
    <property type="molecule type" value="Genomic_DNA"/>
</dbReference>
<organism evidence="1">
    <name type="scientific">Hexamita inflata</name>
    <dbReference type="NCBI Taxonomy" id="28002"/>
    <lineage>
        <taxon>Eukaryota</taxon>
        <taxon>Metamonada</taxon>
        <taxon>Diplomonadida</taxon>
        <taxon>Hexamitidae</taxon>
        <taxon>Hexamitinae</taxon>
        <taxon>Hexamita</taxon>
    </lineage>
</organism>
<comment type="caution">
    <text evidence="1">The sequence shown here is derived from an EMBL/GenBank/DDBJ whole genome shotgun (WGS) entry which is preliminary data.</text>
</comment>
<accession>A0AA86UD50</accession>
<sequence length="120" mass="13279">MDAVQVWSVPAHSCQTQCAVGAKLSSLVSLERIQIAMFMIQLGADMLLQWPIALSPRTIRIRLAPTTSRHVRGADFIMVVPAFKSLRIFGKLIKFGGAHLCCSAPVERTRHGGWYVRVCT</sequence>
<evidence type="ECO:0000313" key="2">
    <source>
        <dbReference type="EMBL" id="CAL6020715.1"/>
    </source>
</evidence>
<evidence type="ECO:0000313" key="3">
    <source>
        <dbReference type="Proteomes" id="UP001642409"/>
    </source>
</evidence>
<name>A0AA86UD50_9EUKA</name>
<dbReference type="EMBL" id="CATOUU010000838">
    <property type="protein sequence ID" value="CAI9953410.1"/>
    <property type="molecule type" value="Genomic_DNA"/>
</dbReference>
<protein>
    <submittedName>
        <fullName evidence="2">Hypothetical_protein</fullName>
    </submittedName>
</protein>
<gene>
    <name evidence="2" type="ORF">HINF_LOCUS27736</name>
    <name evidence="1" type="ORF">HINF_LOCUS41055</name>
</gene>
<reference evidence="2 3" key="2">
    <citation type="submission" date="2024-07" db="EMBL/GenBank/DDBJ databases">
        <authorList>
            <person name="Akdeniz Z."/>
        </authorList>
    </citation>
    <scope>NUCLEOTIDE SEQUENCE [LARGE SCALE GENOMIC DNA]</scope>
</reference>
<reference evidence="1" key="1">
    <citation type="submission" date="2023-06" db="EMBL/GenBank/DDBJ databases">
        <authorList>
            <person name="Kurt Z."/>
        </authorList>
    </citation>
    <scope>NUCLEOTIDE SEQUENCE</scope>
</reference>
<proteinExistence type="predicted"/>
<evidence type="ECO:0000313" key="1">
    <source>
        <dbReference type="EMBL" id="CAI9953410.1"/>
    </source>
</evidence>
<dbReference type="Proteomes" id="UP001642409">
    <property type="component" value="Unassembled WGS sequence"/>
</dbReference>
<keyword evidence="3" id="KW-1185">Reference proteome</keyword>
<dbReference type="AlphaFoldDB" id="A0AA86UD50"/>